<sequence>MKDIKDLLAAIEKSMYGKNFEVKLGIDVFEGNSLAEIEKAIEQRYTKINPVNLRSLAELDKEEFTKDIREKLNYRGDETAGLILSKKQEEKLQILFSQYFDILASFENSCTKYHYFTDLEGLPCYPVFWDFGFVLFTDNKKIILVYGAASD</sequence>
<keyword evidence="2" id="KW-1185">Reference proteome</keyword>
<gene>
    <name evidence="1" type="ORF">E5L68_006805</name>
</gene>
<dbReference type="EMBL" id="SRMP02000009">
    <property type="protein sequence ID" value="MFN0291094.1"/>
    <property type="molecule type" value="Genomic_DNA"/>
</dbReference>
<accession>A0ABW9JFC1</accession>
<evidence type="ECO:0000313" key="1">
    <source>
        <dbReference type="EMBL" id="MFN0291094.1"/>
    </source>
</evidence>
<reference evidence="1 2" key="1">
    <citation type="submission" date="2024-12" db="EMBL/GenBank/DDBJ databases">
        <authorList>
            <person name="Hu S."/>
        </authorList>
    </citation>
    <scope>NUCLEOTIDE SEQUENCE [LARGE SCALE GENOMIC DNA]</scope>
    <source>
        <strain evidence="1 2">P-25</strain>
    </source>
</reference>
<evidence type="ECO:0000313" key="2">
    <source>
        <dbReference type="Proteomes" id="UP001517367"/>
    </source>
</evidence>
<proteinExistence type="predicted"/>
<evidence type="ECO:0008006" key="3">
    <source>
        <dbReference type="Google" id="ProtNLM"/>
    </source>
</evidence>
<organism evidence="1 2">
    <name type="scientific">Pedobacter helvus</name>
    <dbReference type="NCBI Taxonomy" id="2563444"/>
    <lineage>
        <taxon>Bacteria</taxon>
        <taxon>Pseudomonadati</taxon>
        <taxon>Bacteroidota</taxon>
        <taxon>Sphingobacteriia</taxon>
        <taxon>Sphingobacteriales</taxon>
        <taxon>Sphingobacteriaceae</taxon>
        <taxon>Pedobacter</taxon>
    </lineage>
</organism>
<protein>
    <recommendedName>
        <fullName evidence="3">Knr4/Smi1-like domain-containing protein</fullName>
    </recommendedName>
</protein>
<dbReference type="RefSeq" id="WP_138730306.1">
    <property type="nucleotide sequence ID" value="NZ_SRMP02000009.1"/>
</dbReference>
<dbReference type="Proteomes" id="UP001517367">
    <property type="component" value="Unassembled WGS sequence"/>
</dbReference>
<comment type="caution">
    <text evidence="1">The sequence shown here is derived from an EMBL/GenBank/DDBJ whole genome shotgun (WGS) entry which is preliminary data.</text>
</comment>
<name>A0ABW9JFC1_9SPHI</name>